<organism evidence="4 5">
    <name type="scientific">Armatimonas rosea</name>
    <dbReference type="NCBI Taxonomy" id="685828"/>
    <lineage>
        <taxon>Bacteria</taxon>
        <taxon>Bacillati</taxon>
        <taxon>Armatimonadota</taxon>
        <taxon>Armatimonadia</taxon>
        <taxon>Armatimonadales</taxon>
        <taxon>Armatimonadaceae</taxon>
        <taxon>Armatimonas</taxon>
    </lineage>
</organism>
<feature type="chain" id="PRO_5031361856" description="FlgD/Vpr Ig-like domain-containing protein" evidence="2">
    <location>
        <begin position="22"/>
        <end position="1036"/>
    </location>
</feature>
<feature type="compositionally biased region" description="Polar residues" evidence="1">
    <location>
        <begin position="805"/>
        <end position="818"/>
    </location>
</feature>
<reference evidence="4 5" key="1">
    <citation type="submission" date="2020-08" db="EMBL/GenBank/DDBJ databases">
        <title>Genomic Encyclopedia of Type Strains, Phase IV (KMG-IV): sequencing the most valuable type-strain genomes for metagenomic binning, comparative biology and taxonomic classification.</title>
        <authorList>
            <person name="Goeker M."/>
        </authorList>
    </citation>
    <scope>NUCLEOTIDE SEQUENCE [LARGE SCALE GENOMIC DNA]</scope>
    <source>
        <strain evidence="4 5">DSM 23562</strain>
    </source>
</reference>
<keyword evidence="5" id="KW-1185">Reference proteome</keyword>
<gene>
    <name evidence="4" type="ORF">HNQ39_000851</name>
</gene>
<evidence type="ECO:0000313" key="4">
    <source>
        <dbReference type="EMBL" id="MBB6049089.1"/>
    </source>
</evidence>
<proteinExistence type="predicted"/>
<name>A0A7W9SMU8_ARMRO</name>
<dbReference type="Gene3D" id="2.60.40.4070">
    <property type="match status" value="1"/>
</dbReference>
<dbReference type="AlphaFoldDB" id="A0A7W9SMU8"/>
<comment type="caution">
    <text evidence="4">The sequence shown here is derived from an EMBL/GenBank/DDBJ whole genome shotgun (WGS) entry which is preliminary data.</text>
</comment>
<sequence>MTRSNLVLGLALATVAAPALAQRSPYKNLVNQPFATISNGPQSSVVLDVPVGKDIPTAVETRLRKEWTARSRSLSAGLAKQKGRAVFPVSTLVTVRQSGRIVKLPVTRAFGDGQLTFTFENFNGASIASASGSAIVVEDFLKDFINNVYPRLVALYGKPAFSGEVKIRSVGFFNTGTATDVQRLAFGAYSPSENRIYLPLYQSVDSIAHALLLNLVHAFHGPLAFQYDAWEQGFARAAATVIARDPALGFADPTANSLYTLLPYYDILNQPALGNSTFFPPSQANLLIDGEITIAKMLQVRMGMSGAAWLKCYIEDTSFFKNVNAAYYAAADTQGTALAGNVPALKNIVAGALPTVEGLPFADWFRQQYVLDTSVTTGPKLYAFVLPSQPSAANNEQSALIALVYYRTKTDGDEELLTGRAYATYLNSDNTRIGLGSGSEQAQIEQGEGFLTTLAFPNQGFDDGRLVADFSVGGLTARTYLAQGINGDLISTLTGGLDGSVAVNQTTVLAPIATRNQSGNNVVRRGFGVTLGAQLGELARTQVTITSGPTIQSFRRNTGDGINYVILRPAGSGGGVTTLSHTFAFGALNLVSFPLRPLEPTVEGALGRPATDFLLANWDPITRTYAAVAPGTPSTGLLDPGRGYFVKFVGTPGGPTNTSVSLTGVAPATDVDYTVHLAYGWNLIGTPFSQDLDLSKTLVKYLENDAIAFSAATGTDVNTAPFGALVADQVWALNPDTGAYSATNALSSDWRGYWLRVYAPQGVSLLIPGPDTPTRAVKTRALVPLAGRKPDWAVALRASQGARTSTVTLGSAPGTSRSFDPGWDVEAPPDIVPGVTLGVVSETNATAGGRVAADFRSGTDTQRGTWSLALTAAQSGPVTLTWSGLESLPKTTQLTLRDETTGQRIPLASRSGWSVSVQAGQTRKLQLIADAGRSQPLSITGLVTRPTGRASGGGVRVEYNLTADADVLAEVTTLTGKSVRRLATGRGRATERQSILWNGLTDSGQSLPAGSYLLTLTARTDDGQSTRVTRPVQVLR</sequence>
<dbReference type="Pfam" id="PF13860">
    <property type="entry name" value="FlgD_ig"/>
    <property type="match status" value="1"/>
</dbReference>
<evidence type="ECO:0000259" key="3">
    <source>
        <dbReference type="Pfam" id="PF13860"/>
    </source>
</evidence>
<dbReference type="RefSeq" id="WP_184192708.1">
    <property type="nucleotide sequence ID" value="NZ_JACHGW010000001.1"/>
</dbReference>
<feature type="region of interest" description="Disordered" evidence="1">
    <location>
        <begin position="805"/>
        <end position="824"/>
    </location>
</feature>
<evidence type="ECO:0000313" key="5">
    <source>
        <dbReference type="Proteomes" id="UP000520814"/>
    </source>
</evidence>
<keyword evidence="2" id="KW-0732">Signal</keyword>
<dbReference type="InterPro" id="IPR025965">
    <property type="entry name" value="FlgD/Vpr_Ig-like"/>
</dbReference>
<evidence type="ECO:0000256" key="2">
    <source>
        <dbReference type="SAM" id="SignalP"/>
    </source>
</evidence>
<evidence type="ECO:0000256" key="1">
    <source>
        <dbReference type="SAM" id="MobiDB-lite"/>
    </source>
</evidence>
<feature type="domain" description="FlgD/Vpr Ig-like" evidence="3">
    <location>
        <begin position="954"/>
        <end position="1021"/>
    </location>
</feature>
<protein>
    <recommendedName>
        <fullName evidence="3">FlgD/Vpr Ig-like domain-containing protein</fullName>
    </recommendedName>
</protein>
<dbReference type="Proteomes" id="UP000520814">
    <property type="component" value="Unassembled WGS sequence"/>
</dbReference>
<accession>A0A7W9SMU8</accession>
<feature type="signal peptide" evidence="2">
    <location>
        <begin position="1"/>
        <end position="21"/>
    </location>
</feature>
<dbReference type="EMBL" id="JACHGW010000001">
    <property type="protein sequence ID" value="MBB6049089.1"/>
    <property type="molecule type" value="Genomic_DNA"/>
</dbReference>